<feature type="domain" description="C2H2-type" evidence="7">
    <location>
        <begin position="695"/>
        <end position="723"/>
    </location>
</feature>
<dbReference type="Gene3D" id="3.30.160.60">
    <property type="entry name" value="Classic Zinc Finger"/>
    <property type="match status" value="7"/>
</dbReference>
<feature type="region of interest" description="Disordered" evidence="6">
    <location>
        <begin position="334"/>
        <end position="353"/>
    </location>
</feature>
<dbReference type="GO" id="GO:0005634">
    <property type="term" value="C:nucleus"/>
    <property type="evidence" value="ECO:0007669"/>
    <property type="project" value="TreeGrafter"/>
</dbReference>
<feature type="domain" description="C2H2-type" evidence="7">
    <location>
        <begin position="606"/>
        <end position="634"/>
    </location>
</feature>
<dbReference type="Proteomes" id="UP001445076">
    <property type="component" value="Unassembled WGS sequence"/>
</dbReference>
<evidence type="ECO:0000313" key="8">
    <source>
        <dbReference type="EMBL" id="KAK8724149.1"/>
    </source>
</evidence>
<feature type="compositionally biased region" description="Polar residues" evidence="6">
    <location>
        <begin position="189"/>
        <end position="205"/>
    </location>
</feature>
<feature type="domain" description="C2H2-type" evidence="7">
    <location>
        <begin position="496"/>
        <end position="524"/>
    </location>
</feature>
<protein>
    <recommendedName>
        <fullName evidence="7">C2H2-type domain-containing protein</fullName>
    </recommendedName>
</protein>
<feature type="compositionally biased region" description="Basic residues" evidence="6">
    <location>
        <begin position="208"/>
        <end position="217"/>
    </location>
</feature>
<feature type="domain" description="C2H2-type" evidence="7">
    <location>
        <begin position="468"/>
        <end position="495"/>
    </location>
</feature>
<keyword evidence="3 5" id="KW-0863">Zinc-finger</keyword>
<feature type="domain" description="C2H2-type" evidence="7">
    <location>
        <begin position="635"/>
        <end position="663"/>
    </location>
</feature>
<name>A0AAW0W400_CHEQU</name>
<keyword evidence="1" id="KW-0479">Metal-binding</keyword>
<dbReference type="GO" id="GO:0008270">
    <property type="term" value="F:zinc ion binding"/>
    <property type="evidence" value="ECO:0007669"/>
    <property type="project" value="UniProtKB-KW"/>
</dbReference>
<dbReference type="InterPro" id="IPR013087">
    <property type="entry name" value="Znf_C2H2_type"/>
</dbReference>
<organism evidence="8 9">
    <name type="scientific">Cherax quadricarinatus</name>
    <name type="common">Australian red claw crayfish</name>
    <dbReference type="NCBI Taxonomy" id="27406"/>
    <lineage>
        <taxon>Eukaryota</taxon>
        <taxon>Metazoa</taxon>
        <taxon>Ecdysozoa</taxon>
        <taxon>Arthropoda</taxon>
        <taxon>Crustacea</taxon>
        <taxon>Multicrustacea</taxon>
        <taxon>Malacostraca</taxon>
        <taxon>Eumalacostraca</taxon>
        <taxon>Eucarida</taxon>
        <taxon>Decapoda</taxon>
        <taxon>Pleocyemata</taxon>
        <taxon>Astacidea</taxon>
        <taxon>Parastacoidea</taxon>
        <taxon>Parastacidae</taxon>
        <taxon>Cherax</taxon>
    </lineage>
</organism>
<dbReference type="GO" id="GO:0000977">
    <property type="term" value="F:RNA polymerase II transcription regulatory region sequence-specific DNA binding"/>
    <property type="evidence" value="ECO:0007669"/>
    <property type="project" value="TreeGrafter"/>
</dbReference>
<reference evidence="8 9" key="1">
    <citation type="journal article" date="2024" name="BMC Genomics">
        <title>Genome assembly of redclaw crayfish (Cherax quadricarinatus) provides insights into its immune adaptation and hypoxia tolerance.</title>
        <authorList>
            <person name="Liu Z."/>
            <person name="Zheng J."/>
            <person name="Li H."/>
            <person name="Fang K."/>
            <person name="Wang S."/>
            <person name="He J."/>
            <person name="Zhou D."/>
            <person name="Weng S."/>
            <person name="Chi M."/>
            <person name="Gu Z."/>
            <person name="He J."/>
            <person name="Li F."/>
            <person name="Wang M."/>
        </authorList>
    </citation>
    <scope>NUCLEOTIDE SEQUENCE [LARGE SCALE GENOMIC DNA]</scope>
    <source>
        <strain evidence="8">ZL_2023a</strain>
    </source>
</reference>
<evidence type="ECO:0000256" key="4">
    <source>
        <dbReference type="ARBA" id="ARBA00022833"/>
    </source>
</evidence>
<feature type="compositionally biased region" description="Acidic residues" evidence="6">
    <location>
        <begin position="334"/>
        <end position="350"/>
    </location>
</feature>
<dbReference type="FunFam" id="3.30.160.60:FF:002343">
    <property type="entry name" value="Zinc finger protein 33A"/>
    <property type="match status" value="1"/>
</dbReference>
<evidence type="ECO:0000256" key="3">
    <source>
        <dbReference type="ARBA" id="ARBA00022771"/>
    </source>
</evidence>
<feature type="domain" description="C2H2-type" evidence="7">
    <location>
        <begin position="667"/>
        <end position="694"/>
    </location>
</feature>
<dbReference type="SMART" id="SM00355">
    <property type="entry name" value="ZnF_C2H2"/>
    <property type="match status" value="12"/>
</dbReference>
<dbReference type="InterPro" id="IPR036236">
    <property type="entry name" value="Znf_C2H2_sf"/>
</dbReference>
<keyword evidence="2" id="KW-0677">Repeat</keyword>
<evidence type="ECO:0000256" key="6">
    <source>
        <dbReference type="SAM" id="MobiDB-lite"/>
    </source>
</evidence>
<gene>
    <name evidence="8" type="ORF">OTU49_011238</name>
</gene>
<dbReference type="EMBL" id="JARKIK010000086">
    <property type="protein sequence ID" value="KAK8724149.1"/>
    <property type="molecule type" value="Genomic_DNA"/>
</dbReference>
<dbReference type="PANTHER" id="PTHR24379">
    <property type="entry name" value="KRAB AND ZINC FINGER DOMAIN-CONTAINING"/>
    <property type="match status" value="1"/>
</dbReference>
<dbReference type="PROSITE" id="PS00028">
    <property type="entry name" value="ZINC_FINGER_C2H2_1"/>
    <property type="match status" value="9"/>
</dbReference>
<feature type="domain" description="C2H2-type" evidence="7">
    <location>
        <begin position="442"/>
        <end position="464"/>
    </location>
</feature>
<dbReference type="PANTHER" id="PTHR24379:SF127">
    <property type="entry name" value="BLOODY FINGERS-RELATED"/>
    <property type="match status" value="1"/>
</dbReference>
<evidence type="ECO:0000313" key="9">
    <source>
        <dbReference type="Proteomes" id="UP001445076"/>
    </source>
</evidence>
<evidence type="ECO:0000256" key="5">
    <source>
        <dbReference type="PROSITE-ProRule" id="PRU00042"/>
    </source>
</evidence>
<evidence type="ECO:0000256" key="2">
    <source>
        <dbReference type="ARBA" id="ARBA00022737"/>
    </source>
</evidence>
<keyword evidence="9" id="KW-1185">Reference proteome</keyword>
<evidence type="ECO:0000259" key="7">
    <source>
        <dbReference type="PROSITE" id="PS50157"/>
    </source>
</evidence>
<dbReference type="AlphaFoldDB" id="A0AAW0W400"/>
<accession>A0AAW0W400</accession>
<dbReference type="GO" id="GO:0000981">
    <property type="term" value="F:DNA-binding transcription factor activity, RNA polymerase II-specific"/>
    <property type="evidence" value="ECO:0007669"/>
    <property type="project" value="TreeGrafter"/>
</dbReference>
<dbReference type="Pfam" id="PF00096">
    <property type="entry name" value="zf-C2H2"/>
    <property type="match status" value="3"/>
</dbReference>
<feature type="region of interest" description="Disordered" evidence="6">
    <location>
        <begin position="189"/>
        <end position="250"/>
    </location>
</feature>
<comment type="caution">
    <text evidence="8">The sequence shown here is derived from an EMBL/GenBank/DDBJ whole genome shotgun (WGS) entry which is preliminary data.</text>
</comment>
<dbReference type="SUPFAM" id="SSF57667">
    <property type="entry name" value="beta-beta-alpha zinc fingers"/>
    <property type="match status" value="4"/>
</dbReference>
<keyword evidence="4" id="KW-0862">Zinc</keyword>
<dbReference type="PROSITE" id="PS50157">
    <property type="entry name" value="ZINC_FINGER_C2H2_2"/>
    <property type="match status" value="8"/>
</dbReference>
<sequence length="854" mass="97046">MLTENHQTFFCDNSVSDSDMEDTGLPVIKQDIAGGECIIFVKNEEIEEEILFISSDKCSVACQTDSSSFVTHVRPSIPSVPIFFCALPLPGSATTQCNIPVLVDVGVGTNSFPVGSRTHFKEDCAVDNSDALSVLVQRPISEFEEDNVKPLKVFTEDNSKAAVPSLGRREAHSRKETETKNVIKVIPESTSKPSLDNVMETPNTDQAKKKRGRKKKIICGSETDKEKPVEHSSVGPDMKISGRRTRRKKRDADFEYDLDSNIDINVKVEFDNYDGDGDWKIDPNDASDDETVKGKKLSKFGNSDMNTIPLSQIKEESPEDINYKNLIDAVAQECDDSSDNEDDGKEDSDEGACNISGDSAKNFDSSKVLTVGICDLALENSFQLSKHLKKYSEKAKEKYHQEKVVKADGKCRYKCLKCNDEFDLRLQLNEHRKVHTTKVRVYECSHCDKVFTEARKYYSHLGFHDRLFECRSCGRRFSLLRNLKKHLTIHQGVPDQICEVCGNQFSTPDQLKSHHETQHNNDNIRTYKIECIHCNKRYVREEAFNQHLSKAPYNCSLCDASLGCEFKLKTHVRYQHGQCVCEFCGKSFKKNSLIHHINVVHKEACVKCPHCPKKFAYRSKMLAHLDANHTLEKKYKCNHCNYAARTVNTLNLHRRRFHTDPNKLRRHGCKICGRKFLLPSKLTLHFRTHTGEKPFKCQNCGKAFASKYNMIEHEKCVHGERVQLKHPDGSTTVRVVKHRRAPRAPGRRCDLCGVDLPSSSTVRQHMREEHDAQYLPDDSSEFGKDNMKLVSFHDAENNTHTYPAKSENYEEIEGCDQNLILTAPTGLVNVHADSIPEYATHVEIDGVEYQVVRQ</sequence>
<proteinExistence type="predicted"/>
<feature type="domain" description="C2H2-type" evidence="7">
    <location>
        <begin position="413"/>
        <end position="440"/>
    </location>
</feature>
<evidence type="ECO:0000256" key="1">
    <source>
        <dbReference type="ARBA" id="ARBA00022723"/>
    </source>
</evidence>